<dbReference type="OrthoDB" id="1523883at2759"/>
<proteinExistence type="predicted"/>
<keyword evidence="4" id="KW-1185">Reference proteome</keyword>
<keyword evidence="1" id="KW-0812">Transmembrane</keyword>
<evidence type="ECO:0000313" key="4">
    <source>
        <dbReference type="Proteomes" id="UP000293360"/>
    </source>
</evidence>
<gene>
    <name evidence="3" type="ORF">DL764_000007</name>
</gene>
<dbReference type="EMBL" id="QJNU01000001">
    <property type="protein sequence ID" value="RYP11484.1"/>
    <property type="molecule type" value="Genomic_DNA"/>
</dbReference>
<comment type="caution">
    <text evidence="3">The sequence shown here is derived from an EMBL/GenBank/DDBJ whole genome shotgun (WGS) entry which is preliminary data.</text>
</comment>
<dbReference type="STRING" id="155417.A0A4Q4TXS0"/>
<evidence type="ECO:0000313" key="3">
    <source>
        <dbReference type="EMBL" id="RYP11484.1"/>
    </source>
</evidence>
<evidence type="ECO:0000256" key="2">
    <source>
        <dbReference type="SAM" id="SignalP"/>
    </source>
</evidence>
<feature type="chain" id="PRO_5020974722" description="DUF1772 domain-containing protein" evidence="2">
    <location>
        <begin position="22"/>
        <end position="185"/>
    </location>
</feature>
<keyword evidence="2" id="KW-0732">Signal</keyword>
<keyword evidence="1" id="KW-1133">Transmembrane helix</keyword>
<dbReference type="AlphaFoldDB" id="A0A4Q4TXS0"/>
<protein>
    <recommendedName>
        <fullName evidence="5">DUF1772 domain-containing protein</fullName>
    </recommendedName>
</protein>
<feature type="transmembrane region" description="Helical" evidence="1">
    <location>
        <begin position="57"/>
        <end position="82"/>
    </location>
</feature>
<sequence length="185" mass="19317">MATTPGLSLLRVAPLLSSTASLSMTLCEEVYFRPFGTPAASLRPQANRLLRAHVKSFGVYSMAMTLSFYSLSIGTAIANLTVRDGGLELSKLSSSGGAGASPQSSRLAAGLYLAGAIFNALHFAFAPRDLALIEVVMDEGKVDADKGKDNCTAMAYWVSMNVVRGSVADLPGMVCSLLGFIAAMA</sequence>
<evidence type="ECO:0000256" key="1">
    <source>
        <dbReference type="SAM" id="Phobius"/>
    </source>
</evidence>
<feature type="signal peptide" evidence="2">
    <location>
        <begin position="1"/>
        <end position="21"/>
    </location>
</feature>
<reference evidence="3 4" key="1">
    <citation type="submission" date="2018-06" db="EMBL/GenBank/DDBJ databases">
        <title>Complete Genomes of Monosporascus.</title>
        <authorList>
            <person name="Robinson A.J."/>
            <person name="Natvig D.O."/>
        </authorList>
    </citation>
    <scope>NUCLEOTIDE SEQUENCE [LARGE SCALE GENOMIC DNA]</scope>
    <source>
        <strain evidence="3 4">CBS 110550</strain>
    </source>
</reference>
<evidence type="ECO:0008006" key="5">
    <source>
        <dbReference type="Google" id="ProtNLM"/>
    </source>
</evidence>
<name>A0A4Q4TXS0_9PEZI</name>
<keyword evidence="1" id="KW-0472">Membrane</keyword>
<organism evidence="3 4">
    <name type="scientific">Monosporascus ibericus</name>
    <dbReference type="NCBI Taxonomy" id="155417"/>
    <lineage>
        <taxon>Eukaryota</taxon>
        <taxon>Fungi</taxon>
        <taxon>Dikarya</taxon>
        <taxon>Ascomycota</taxon>
        <taxon>Pezizomycotina</taxon>
        <taxon>Sordariomycetes</taxon>
        <taxon>Xylariomycetidae</taxon>
        <taxon>Xylariales</taxon>
        <taxon>Xylariales incertae sedis</taxon>
        <taxon>Monosporascus</taxon>
    </lineage>
</organism>
<accession>A0A4Q4TXS0</accession>
<dbReference type="Proteomes" id="UP000293360">
    <property type="component" value="Unassembled WGS sequence"/>
</dbReference>